<evidence type="ECO:0000256" key="7">
    <source>
        <dbReference type="ARBA" id="ARBA00022989"/>
    </source>
</evidence>
<dbReference type="Proteomes" id="UP001140076">
    <property type="component" value="Unassembled WGS sequence"/>
</dbReference>
<reference evidence="10" key="1">
    <citation type="submission" date="2021-10" db="EMBL/GenBank/DDBJ databases">
        <title>Streptomonospora sp. nov., isolated from mangrove soil.</title>
        <authorList>
            <person name="Chen X."/>
            <person name="Ge X."/>
            <person name="Liu W."/>
        </authorList>
    </citation>
    <scope>NUCLEOTIDE SEQUENCE</scope>
    <source>
        <strain evidence="10">S1-112</strain>
    </source>
</reference>
<evidence type="ECO:0000256" key="6">
    <source>
        <dbReference type="ARBA" id="ARBA00022847"/>
    </source>
</evidence>
<feature type="transmembrane region" description="Helical" evidence="9">
    <location>
        <begin position="424"/>
        <end position="445"/>
    </location>
</feature>
<feature type="transmembrane region" description="Helical" evidence="9">
    <location>
        <begin position="145"/>
        <end position="167"/>
    </location>
</feature>
<dbReference type="Pfam" id="PF01235">
    <property type="entry name" value="Na_Ala_symp"/>
    <property type="match status" value="1"/>
</dbReference>
<evidence type="ECO:0000313" key="11">
    <source>
        <dbReference type="Proteomes" id="UP001140076"/>
    </source>
</evidence>
<proteinExistence type="inferred from homology"/>
<evidence type="ECO:0000256" key="5">
    <source>
        <dbReference type="ARBA" id="ARBA00022692"/>
    </source>
</evidence>
<evidence type="ECO:0000313" key="10">
    <source>
        <dbReference type="EMBL" id="MDA0563666.1"/>
    </source>
</evidence>
<feature type="transmembrane region" description="Helical" evidence="9">
    <location>
        <begin position="354"/>
        <end position="377"/>
    </location>
</feature>
<dbReference type="EMBL" id="JAJAQC010000005">
    <property type="protein sequence ID" value="MDA0563666.1"/>
    <property type="molecule type" value="Genomic_DNA"/>
</dbReference>
<dbReference type="Gene3D" id="1.20.1740.10">
    <property type="entry name" value="Amino acid/polyamine transporter I"/>
    <property type="match status" value="1"/>
</dbReference>
<evidence type="ECO:0000256" key="8">
    <source>
        <dbReference type="ARBA" id="ARBA00023136"/>
    </source>
</evidence>
<organism evidence="10 11">
    <name type="scientific">Streptomonospora mangrovi</name>
    <dbReference type="NCBI Taxonomy" id="2883123"/>
    <lineage>
        <taxon>Bacteria</taxon>
        <taxon>Bacillati</taxon>
        <taxon>Actinomycetota</taxon>
        <taxon>Actinomycetes</taxon>
        <taxon>Streptosporangiales</taxon>
        <taxon>Nocardiopsidaceae</taxon>
        <taxon>Streptomonospora</taxon>
    </lineage>
</organism>
<dbReference type="PANTHER" id="PTHR30330:SF1">
    <property type="entry name" value="AMINO-ACID CARRIER PROTEIN ALST"/>
    <property type="match status" value="1"/>
</dbReference>
<dbReference type="InterPro" id="IPR001463">
    <property type="entry name" value="Na/Ala_symport"/>
</dbReference>
<keyword evidence="7 9" id="KW-1133">Transmembrane helix</keyword>
<evidence type="ECO:0000256" key="1">
    <source>
        <dbReference type="ARBA" id="ARBA00004651"/>
    </source>
</evidence>
<dbReference type="PRINTS" id="PR00175">
    <property type="entry name" value="NAALASMPORT"/>
</dbReference>
<protein>
    <submittedName>
        <fullName evidence="10">Alanine:cation symporter family protein</fullName>
    </submittedName>
</protein>
<dbReference type="FunFam" id="1.20.1740.10:FF:000004">
    <property type="entry name" value="Sodium:alanine symporter family protein"/>
    <property type="match status" value="1"/>
</dbReference>
<feature type="transmembrane region" description="Helical" evidence="9">
    <location>
        <begin position="397"/>
        <end position="418"/>
    </location>
</feature>
<comment type="caution">
    <text evidence="10">The sequence shown here is derived from an EMBL/GenBank/DDBJ whole genome shotgun (WGS) entry which is preliminary data.</text>
</comment>
<feature type="transmembrane region" description="Helical" evidence="9">
    <location>
        <begin position="191"/>
        <end position="209"/>
    </location>
</feature>
<feature type="transmembrane region" description="Helical" evidence="9">
    <location>
        <begin position="15"/>
        <end position="33"/>
    </location>
</feature>
<dbReference type="RefSeq" id="WP_270070940.1">
    <property type="nucleotide sequence ID" value="NZ_JAJAQC010000005.1"/>
</dbReference>
<evidence type="ECO:0000256" key="4">
    <source>
        <dbReference type="ARBA" id="ARBA00022475"/>
    </source>
</evidence>
<feature type="transmembrane region" description="Helical" evidence="9">
    <location>
        <begin position="99"/>
        <end position="124"/>
    </location>
</feature>
<keyword evidence="5 9" id="KW-0812">Transmembrane</keyword>
<name>A0A9X3SLT1_9ACTN</name>
<accession>A0A9X3SLT1</accession>
<feature type="transmembrane region" description="Helical" evidence="9">
    <location>
        <begin position="312"/>
        <end position="334"/>
    </location>
</feature>
<sequence length="493" mass="51402">MDALNNGILAFNDAFWAYLLIPLLTILAIYFTIRSKAVQIRLIPEMLRALTSDPGMSEDGKKPISSFQAFAVSAAARIGTGNIAGVATAIALGGPGAVFWMWVMGLLVGSASFVESTLAQLYKVRGGTGGFRGGPAYYMKFGLKAPWMGVLFAITITLTFAFVFTAVQSNTISGALAQSVETVSGSAPAPWFAYAVGIVLAAVTALIILGGAKRIAQVATALVPLMAGIYILLGLVIIVMNIGEIPGVIASIVSHAFGIQEIAAGGVGTAIIQGVRRGMFSNEAGLGSAPNAGASAAVTHPVKQGLVQTLGVYLDTLIVCSTTAFIVLLSNPVFDETRGATMTQDAVAANLGSWTIHLMSLIILLVAYTSVLGNTFYGESNVGYLTQSPTVMTVFRWLVVVVVFLGSIGSVDLIWNLADATMGIMALINLAAIAPLAGVAIRLLNDYVAQRKEGRDPVFTKDRMPDLVNVQCWDASDLPSAGPASATGSTARD</sequence>
<keyword evidence="8 9" id="KW-0472">Membrane</keyword>
<comment type="similarity">
    <text evidence="2 9">Belongs to the alanine or glycine:cation symporter (AGCS) (TC 2.A.25) family.</text>
</comment>
<keyword evidence="4 9" id="KW-1003">Cell membrane</keyword>
<feature type="transmembrane region" description="Helical" evidence="9">
    <location>
        <begin position="69"/>
        <end position="93"/>
    </location>
</feature>
<comment type="subcellular location">
    <subcellularLocation>
        <location evidence="1 9">Cell membrane</location>
        <topology evidence="1 9">Multi-pass membrane protein</topology>
    </subcellularLocation>
</comment>
<dbReference type="GO" id="GO:0005283">
    <property type="term" value="F:amino acid:sodium symporter activity"/>
    <property type="evidence" value="ECO:0007669"/>
    <property type="project" value="InterPro"/>
</dbReference>
<feature type="transmembrane region" description="Helical" evidence="9">
    <location>
        <begin position="221"/>
        <end position="242"/>
    </location>
</feature>
<dbReference type="AlphaFoldDB" id="A0A9X3SLT1"/>
<feature type="transmembrane region" description="Helical" evidence="9">
    <location>
        <begin position="248"/>
        <end position="272"/>
    </location>
</feature>
<evidence type="ECO:0000256" key="2">
    <source>
        <dbReference type="ARBA" id="ARBA00009261"/>
    </source>
</evidence>
<dbReference type="PANTHER" id="PTHR30330">
    <property type="entry name" value="AGSS FAMILY TRANSPORTER, SODIUM-ALANINE"/>
    <property type="match status" value="1"/>
</dbReference>
<gene>
    <name evidence="10" type="ORF">LG943_04870</name>
</gene>
<keyword evidence="3 9" id="KW-0813">Transport</keyword>
<dbReference type="GO" id="GO:0005886">
    <property type="term" value="C:plasma membrane"/>
    <property type="evidence" value="ECO:0007669"/>
    <property type="project" value="UniProtKB-SubCell"/>
</dbReference>
<dbReference type="NCBIfam" id="TIGR00835">
    <property type="entry name" value="agcS"/>
    <property type="match status" value="1"/>
</dbReference>
<evidence type="ECO:0000256" key="3">
    <source>
        <dbReference type="ARBA" id="ARBA00022448"/>
    </source>
</evidence>
<evidence type="ECO:0000256" key="9">
    <source>
        <dbReference type="RuleBase" id="RU363064"/>
    </source>
</evidence>
<keyword evidence="11" id="KW-1185">Reference proteome</keyword>
<keyword evidence="6 9" id="KW-0769">Symport</keyword>